<evidence type="ECO:0000313" key="1">
    <source>
        <dbReference type="EMBL" id="CCE54885.1"/>
    </source>
</evidence>
<evidence type="ECO:0000313" key="2">
    <source>
        <dbReference type="Proteomes" id="UP000004840"/>
    </source>
</evidence>
<organism evidence="1 2">
    <name type="scientific">Corynebacterium casei UCMA 3821</name>
    <dbReference type="NCBI Taxonomy" id="1110505"/>
    <lineage>
        <taxon>Bacteria</taxon>
        <taxon>Bacillati</taxon>
        <taxon>Actinomycetota</taxon>
        <taxon>Actinomycetes</taxon>
        <taxon>Mycobacteriales</taxon>
        <taxon>Corynebacteriaceae</taxon>
        <taxon>Corynebacterium</taxon>
    </lineage>
</organism>
<sequence length="723" mass="80358">MSQIGLSAHSIAFESQATSIERDEKFNVDHYQFEVRNVSGIAAAPNFDMDIDFSEVLTQRITVAEFAPALGEWTAIAERSHTPGADTSDYLIFNDEFGYSPVFYAQIPGIKTIISDSFQGVVYELMRNGITPTLNLESYITSVITKDSRFANPLAWQTHSADIHLLPPHKAIHVTANTVKIINRKSLLHLPGLDSGALIDQGIEFVKGTLKRLAANKTNSHSLLLSGGVDSRVVLALVLAAGVDDTFAIRSNDPRNYKNKYSYKVFEDDFFISYAIGRHFGLNWLPPRSTSFLKTSIEEGARISQPSSSNFSHTFPATPHHSIYQTPEISLRGGGGEPIKGAGFLSLVKQVQNYSNLSDSTAQTPFDQFRKWYVDNAIIDSSFEETAYKSLGEIQQWLRTDSFEDLMPSYYQHCRNRTHFGHAKFSASTNLFAFQPLSNSYFYAASEAHNNSELQNYKIARHIFAATAPTLLDFPFEDPEATQLLTSGSGASINRDSKILESHFSTIAKQKPTVNEITFPGTTQELFPRNKNEALISLCRTLANELEDAFPEHRAQLKAVHKAVFEALELGVLNPGLTVGRMLSARDVYFPTSAPGQSIQYHCTAKSTIQSSIGGLRDPDALQHLKRPSIAIKPPVVLNPKARRTDNRILVEANPESTRPASLEFAFYLLENGKAVQRTAYQDDQTMTFEVPKKQIDAHYAVKCYVRYQGVVAPCAIKTTTLV</sequence>
<dbReference type="EMBL" id="CAFW01000047">
    <property type="protein sequence ID" value="CCE54885.1"/>
    <property type="molecule type" value="Genomic_DNA"/>
</dbReference>
<comment type="caution">
    <text evidence="1">The sequence shown here is derived from an EMBL/GenBank/DDBJ whole genome shotgun (WGS) entry which is preliminary data.</text>
</comment>
<dbReference type="RefSeq" id="WP_006822391.1">
    <property type="nucleotide sequence ID" value="NZ_CAFW01000047.1"/>
</dbReference>
<gene>
    <name evidence="1" type="ORF">CCAS_06645</name>
</gene>
<accession>G7HXH0</accession>
<dbReference type="Proteomes" id="UP000004840">
    <property type="component" value="Unassembled WGS sequence"/>
</dbReference>
<name>G7HXH0_9CORY</name>
<dbReference type="AlphaFoldDB" id="G7HXH0"/>
<protein>
    <recommendedName>
        <fullName evidence="3">Asparagine synthetase domain-containing protein</fullName>
    </recommendedName>
</protein>
<reference evidence="1 2" key="1">
    <citation type="journal article" date="2012" name="J. Bacteriol.">
        <title>Genome Sequence of Corynebacterium casei UCMA 3821, Isolated from a Smear-Ripened Cheese.</title>
        <authorList>
            <person name="Monnet C."/>
            <person name="Loux V."/>
            <person name="Bento P."/>
            <person name="Gibrat J.F."/>
            <person name="Straub C."/>
            <person name="Bonnarme P."/>
            <person name="Landaud S."/>
            <person name="Irlinger F."/>
        </authorList>
    </citation>
    <scope>NUCLEOTIDE SEQUENCE [LARGE SCALE GENOMIC DNA]</scope>
    <source>
        <strain evidence="1 2">UCMA 3821</strain>
    </source>
</reference>
<evidence type="ECO:0008006" key="3">
    <source>
        <dbReference type="Google" id="ProtNLM"/>
    </source>
</evidence>
<proteinExistence type="predicted"/>